<feature type="region of interest" description="Disordered" evidence="1">
    <location>
        <begin position="49"/>
        <end position="73"/>
    </location>
</feature>
<evidence type="ECO:0000256" key="1">
    <source>
        <dbReference type="SAM" id="MobiDB-lite"/>
    </source>
</evidence>
<dbReference type="OrthoDB" id="72441at2759"/>
<sequence>MTTPTAQSQPVTFSSAQDENSAIAQSLAARRRRSLASILRDFRIRQSAHKTTGDRVVEEESEEEEEEEDEYDHPERINTLDLEAYKRAMGDMIKMEQSGEVIDPDSIETEAAGLEFVWDVLFENQRGIYLLGTAYYSSNTLLPKDPSTFTRPDRTAPITSSFALADPSQNPTVQPVKSSKKYLRKVKAKSSTPTQSNKTSYTLETYQPPSPEWEYLTPWMVNMRTGTDELGWRYNAWFRKKGWSSHAGNLGWWGWVRRREWVRLRVRKPRRKEEDKPSEKIYRTPSYKLEDLLNGEVSGNALRILKLMGELGVDRERLELWKSWLDGIQKGGQVWNRLQELLADREASTLLHRQFIHLPSYQKFMDLLSDHSLSTSPAHSDTP</sequence>
<feature type="compositionally biased region" description="Polar residues" evidence="1">
    <location>
        <begin position="1"/>
        <end position="20"/>
    </location>
</feature>
<feature type="region of interest" description="Disordered" evidence="1">
    <location>
        <begin position="163"/>
        <end position="205"/>
    </location>
</feature>
<evidence type="ECO:0000313" key="3">
    <source>
        <dbReference type="Proteomes" id="UP000002149"/>
    </source>
</evidence>
<dbReference type="InParanoid" id="Q5KPF4"/>
<dbReference type="HOGENOM" id="CLU_717657_0_0_1"/>
<dbReference type="KEGG" id="cne:CNA02990"/>
<proteinExistence type="predicted"/>
<feature type="compositionally biased region" description="Acidic residues" evidence="1">
    <location>
        <begin position="59"/>
        <end position="72"/>
    </location>
</feature>
<dbReference type="VEuPathDB" id="FungiDB:CNA02990"/>
<keyword evidence="3" id="KW-1185">Reference proteome</keyword>
<dbReference type="STRING" id="214684.Q5KPF4"/>
<gene>
    <name evidence="2" type="ordered locus">CNA02990</name>
</gene>
<evidence type="ECO:0000313" key="2">
    <source>
        <dbReference type="EMBL" id="AAW40897.1"/>
    </source>
</evidence>
<reference evidence="2 3" key="1">
    <citation type="journal article" date="2005" name="Science">
        <title>The genome of the basidiomycetous yeast and human pathogen Cryptococcus neoformans.</title>
        <authorList>
            <person name="Loftus B.J."/>
            <person name="Fung E."/>
            <person name="Roncaglia P."/>
            <person name="Rowley D."/>
            <person name="Amedeo P."/>
            <person name="Bruno D."/>
            <person name="Vamathevan J."/>
            <person name="Miranda M."/>
            <person name="Anderson I.J."/>
            <person name="Fraser J.A."/>
            <person name="Allen J.E."/>
            <person name="Bosdet I.E."/>
            <person name="Brent M.R."/>
            <person name="Chiu R."/>
            <person name="Doering T.L."/>
            <person name="Donlin M.J."/>
            <person name="D'Souza C.A."/>
            <person name="Fox D.S."/>
            <person name="Grinberg V."/>
            <person name="Fu J."/>
            <person name="Fukushima M."/>
            <person name="Haas B.J."/>
            <person name="Huang J.C."/>
            <person name="Janbon G."/>
            <person name="Jones S.J."/>
            <person name="Koo H.L."/>
            <person name="Krzywinski M.I."/>
            <person name="Kwon-Chung J.K."/>
            <person name="Lengeler K.B."/>
            <person name="Maiti R."/>
            <person name="Marra M.A."/>
            <person name="Marra R.E."/>
            <person name="Mathewson C.A."/>
            <person name="Mitchell T.G."/>
            <person name="Pertea M."/>
            <person name="Riggs F.R."/>
            <person name="Salzberg S.L."/>
            <person name="Schein J.E."/>
            <person name="Shvartsbeyn A."/>
            <person name="Shin H."/>
            <person name="Shumway M."/>
            <person name="Specht C.A."/>
            <person name="Suh B.B."/>
            <person name="Tenney A."/>
            <person name="Utterback T.R."/>
            <person name="Wickes B.L."/>
            <person name="Wortman J.R."/>
            <person name="Wye N.H."/>
            <person name="Kronstad J.W."/>
            <person name="Lodge J.K."/>
            <person name="Heitman J."/>
            <person name="Davis R.W."/>
            <person name="Fraser C.M."/>
            <person name="Hyman R.W."/>
        </authorList>
    </citation>
    <scope>NUCLEOTIDE SEQUENCE [LARGE SCALE GENOMIC DNA]</scope>
    <source>
        <strain evidence="3">JEC21 / ATCC MYA-565</strain>
    </source>
</reference>
<feature type="region of interest" description="Disordered" evidence="1">
    <location>
        <begin position="1"/>
        <end position="25"/>
    </location>
</feature>
<dbReference type="Proteomes" id="UP000002149">
    <property type="component" value="Chromosome 1"/>
</dbReference>
<organism evidence="2 3">
    <name type="scientific">Cryptococcus deneoformans (strain JEC21 / ATCC MYA-565)</name>
    <name type="common">Cryptococcus neoformans var. neoformans serotype D</name>
    <dbReference type="NCBI Taxonomy" id="214684"/>
    <lineage>
        <taxon>Eukaryota</taxon>
        <taxon>Fungi</taxon>
        <taxon>Dikarya</taxon>
        <taxon>Basidiomycota</taxon>
        <taxon>Agaricomycotina</taxon>
        <taxon>Tremellomycetes</taxon>
        <taxon>Tremellales</taxon>
        <taxon>Cryptococcaceae</taxon>
        <taxon>Cryptococcus</taxon>
        <taxon>Cryptococcus neoformans species complex</taxon>
    </lineage>
</organism>
<dbReference type="PaxDb" id="214684-Q5KPF4"/>
<protein>
    <submittedName>
        <fullName evidence="2">Expressed protein</fullName>
    </submittedName>
</protein>
<dbReference type="eggNOG" id="ENOG502SBDA">
    <property type="taxonomic scope" value="Eukaryota"/>
</dbReference>
<feature type="compositionally biased region" description="Basic residues" evidence="1">
    <location>
        <begin position="178"/>
        <end position="188"/>
    </location>
</feature>
<dbReference type="AlphaFoldDB" id="Q5KPF4"/>
<feature type="compositionally biased region" description="Polar residues" evidence="1">
    <location>
        <begin position="189"/>
        <end position="205"/>
    </location>
</feature>
<dbReference type="RefSeq" id="XP_566716.1">
    <property type="nucleotide sequence ID" value="XM_566716.2"/>
</dbReference>
<dbReference type="GeneID" id="3253425"/>
<dbReference type="EMBL" id="AE017341">
    <property type="protein sequence ID" value="AAW40897.1"/>
    <property type="molecule type" value="Genomic_DNA"/>
</dbReference>
<feature type="compositionally biased region" description="Polar residues" evidence="1">
    <location>
        <begin position="163"/>
        <end position="177"/>
    </location>
</feature>
<name>Q5KPF4_CRYD1</name>
<accession>Q5KPF4</accession>